<proteinExistence type="predicted"/>
<feature type="region of interest" description="Disordered" evidence="1">
    <location>
        <begin position="334"/>
        <end position="370"/>
    </location>
</feature>
<sequence>MCPGIADMSDMDITMDSFDTSQSQSQDCDPSPPLPRQGSKTNFFMPETQETAMTSPTAVGYHGQYGSSRPAYSSGGPPTPRTLRTVGIFENRGIQLGSSHTAGVLPSSRSTVKQLPLSSPTSSLPPHYSSSSRRASPGSPPSPGYSPPEGKRHTSHPPLPQPVCYGIAGSRSSSRSVSPSRRMVSEMELVRAAADQANGNYQQTGSTSKTTANFQDLPNCTVLAPAWGNSVRPGGYSRSYHNSRGEHNSSLKASLSQSSGWPVANNYSGLYGQRHLVGASGSPLVKRSGLGTPEMTRSHGRRPMSFVKALEMSDSDSGKGTSTPKLEHRQVFQGQTRLHTSPSLSTHHKYTQDLSDEQRSQYEMNYEISV</sequence>
<feature type="region of interest" description="Disordered" evidence="1">
    <location>
        <begin position="281"/>
        <end position="303"/>
    </location>
</feature>
<organism evidence="2 3">
    <name type="scientific">Limulus polyphemus</name>
    <name type="common">Atlantic horseshoe crab</name>
    <dbReference type="NCBI Taxonomy" id="6850"/>
    <lineage>
        <taxon>Eukaryota</taxon>
        <taxon>Metazoa</taxon>
        <taxon>Ecdysozoa</taxon>
        <taxon>Arthropoda</taxon>
        <taxon>Chelicerata</taxon>
        <taxon>Merostomata</taxon>
        <taxon>Xiphosura</taxon>
        <taxon>Limulidae</taxon>
        <taxon>Limulus</taxon>
    </lineage>
</organism>
<accession>A0ABM1BF84</accession>
<name>A0ABM1BF84_LIMPO</name>
<feature type="compositionally biased region" description="Low complexity" evidence="1">
    <location>
        <begin position="16"/>
        <end position="29"/>
    </location>
</feature>
<feature type="compositionally biased region" description="Polar residues" evidence="1">
    <location>
        <begin position="38"/>
        <end position="57"/>
    </location>
</feature>
<reference evidence="3" key="1">
    <citation type="submission" date="2025-08" db="UniProtKB">
        <authorList>
            <consortium name="RefSeq"/>
        </authorList>
    </citation>
    <scope>IDENTIFICATION</scope>
    <source>
        <tissue evidence="3">Muscle</tissue>
    </source>
</reference>
<dbReference type="Proteomes" id="UP000694941">
    <property type="component" value="Unplaced"/>
</dbReference>
<protein>
    <submittedName>
        <fullName evidence="3">Uncharacterized protein LOC106465133</fullName>
    </submittedName>
</protein>
<dbReference type="GeneID" id="106465133"/>
<evidence type="ECO:0000313" key="3">
    <source>
        <dbReference type="RefSeq" id="XP_013780787.2"/>
    </source>
</evidence>
<evidence type="ECO:0000256" key="1">
    <source>
        <dbReference type="SAM" id="MobiDB-lite"/>
    </source>
</evidence>
<gene>
    <name evidence="3" type="primary">LOC106465133</name>
</gene>
<feature type="region of interest" description="Disordered" evidence="1">
    <location>
        <begin position="1"/>
        <end position="82"/>
    </location>
</feature>
<evidence type="ECO:0000313" key="2">
    <source>
        <dbReference type="Proteomes" id="UP000694941"/>
    </source>
</evidence>
<feature type="compositionally biased region" description="Polar residues" evidence="1">
    <location>
        <begin position="98"/>
        <end position="113"/>
    </location>
</feature>
<feature type="compositionally biased region" description="Low complexity" evidence="1">
    <location>
        <begin position="115"/>
        <end position="137"/>
    </location>
</feature>
<feature type="compositionally biased region" description="Polar residues" evidence="1">
    <location>
        <begin position="334"/>
        <end position="345"/>
    </location>
</feature>
<feature type="region of interest" description="Disordered" evidence="1">
    <location>
        <begin position="98"/>
        <end position="184"/>
    </location>
</feature>
<feature type="compositionally biased region" description="Low complexity" evidence="1">
    <location>
        <begin position="170"/>
        <end position="182"/>
    </location>
</feature>
<keyword evidence="2" id="KW-1185">Reference proteome</keyword>
<dbReference type="RefSeq" id="XP_013780787.2">
    <property type="nucleotide sequence ID" value="XM_013925333.2"/>
</dbReference>